<evidence type="ECO:0000259" key="2">
    <source>
        <dbReference type="Pfam" id="PF24016"/>
    </source>
</evidence>
<dbReference type="EMBL" id="JANAWD010000062">
    <property type="protein sequence ID" value="KAJ3488659.1"/>
    <property type="molecule type" value="Genomic_DNA"/>
</dbReference>
<reference evidence="3" key="1">
    <citation type="submission" date="2022-07" db="EMBL/GenBank/DDBJ databases">
        <title>Genome Sequence of Physisporinus lineatus.</title>
        <authorList>
            <person name="Buettner E."/>
        </authorList>
    </citation>
    <scope>NUCLEOTIDE SEQUENCE</scope>
    <source>
        <strain evidence="3">VT162</strain>
    </source>
</reference>
<dbReference type="AlphaFoldDB" id="A0AAD5YLR3"/>
<feature type="region of interest" description="Disordered" evidence="1">
    <location>
        <begin position="14"/>
        <end position="48"/>
    </location>
</feature>
<keyword evidence="4" id="KW-1185">Reference proteome</keyword>
<dbReference type="Proteomes" id="UP001212997">
    <property type="component" value="Unassembled WGS sequence"/>
</dbReference>
<evidence type="ECO:0000313" key="3">
    <source>
        <dbReference type="EMBL" id="KAJ3488659.1"/>
    </source>
</evidence>
<organism evidence="3 4">
    <name type="scientific">Meripilus lineatus</name>
    <dbReference type="NCBI Taxonomy" id="2056292"/>
    <lineage>
        <taxon>Eukaryota</taxon>
        <taxon>Fungi</taxon>
        <taxon>Dikarya</taxon>
        <taxon>Basidiomycota</taxon>
        <taxon>Agaricomycotina</taxon>
        <taxon>Agaricomycetes</taxon>
        <taxon>Polyporales</taxon>
        <taxon>Meripilaceae</taxon>
        <taxon>Meripilus</taxon>
    </lineage>
</organism>
<gene>
    <name evidence="3" type="ORF">NLI96_g2683</name>
</gene>
<protein>
    <recommendedName>
        <fullName evidence="2">DUF7330 domain-containing protein</fullName>
    </recommendedName>
</protein>
<name>A0AAD5YLR3_9APHY</name>
<dbReference type="InterPro" id="IPR055754">
    <property type="entry name" value="DUF7330"/>
</dbReference>
<sequence length="295" mass="32425">MIIEKCELPPVPFSEKNYQVQPSHEEQPPPYVRGSSSPAFSSGSQNGSLADSVSRCNLFQSAVQQQVNNIYLESRHNQIIGSYILNAELPVTSPLGLNCSRRHQFPSKGLDKKNWRIIKQPFTPNAFFQTRHGSISLNLATAGFSDAGTRTNVQAKTRHGKINVNLFSLQPKKRICLEVASRHGNIVVFIPPNFDGALTIRSRRGNVNFLPAFARSARTVSGNDKESFVLFGEGNYSPADLATDYIDSCFLSTRTGKITIGVSGVDRFDEANVGDKIVEKLGSLSLMFLGTDVTK</sequence>
<accession>A0AAD5YLR3</accession>
<dbReference type="Pfam" id="PF24016">
    <property type="entry name" value="DUF7330"/>
    <property type="match status" value="1"/>
</dbReference>
<feature type="domain" description="DUF7330" evidence="2">
    <location>
        <begin position="68"/>
        <end position="261"/>
    </location>
</feature>
<proteinExistence type="predicted"/>
<feature type="compositionally biased region" description="Low complexity" evidence="1">
    <location>
        <begin position="34"/>
        <end position="48"/>
    </location>
</feature>
<evidence type="ECO:0000256" key="1">
    <source>
        <dbReference type="SAM" id="MobiDB-lite"/>
    </source>
</evidence>
<comment type="caution">
    <text evidence="3">The sequence shown here is derived from an EMBL/GenBank/DDBJ whole genome shotgun (WGS) entry which is preliminary data.</text>
</comment>
<evidence type="ECO:0000313" key="4">
    <source>
        <dbReference type="Proteomes" id="UP001212997"/>
    </source>
</evidence>